<organism evidence="3 4">
    <name type="scientific">Methylovirgula ligni</name>
    <dbReference type="NCBI Taxonomy" id="569860"/>
    <lineage>
        <taxon>Bacteria</taxon>
        <taxon>Pseudomonadati</taxon>
        <taxon>Pseudomonadota</taxon>
        <taxon>Alphaproteobacteria</taxon>
        <taxon>Hyphomicrobiales</taxon>
        <taxon>Beijerinckiaceae</taxon>
        <taxon>Methylovirgula</taxon>
    </lineage>
</organism>
<dbReference type="PANTHER" id="PTHR37421:SF1">
    <property type="entry name" value="UPF0260 PROTEIN YCGN"/>
    <property type="match status" value="1"/>
</dbReference>
<dbReference type="EMBL" id="QUMO01000002">
    <property type="protein sequence ID" value="REF88105.1"/>
    <property type="molecule type" value="Genomic_DNA"/>
</dbReference>
<accession>A0A3D9Z0E4</accession>
<feature type="region of interest" description="Disordered" evidence="2">
    <location>
        <begin position="158"/>
        <end position="196"/>
    </location>
</feature>
<dbReference type="InterPro" id="IPR008228">
    <property type="entry name" value="UCP006173"/>
</dbReference>
<comment type="caution">
    <text evidence="3">The sequence shown here is derived from an EMBL/GenBank/DDBJ whole genome shotgun (WGS) entry which is preliminary data.</text>
</comment>
<name>A0A3D9Z0E4_9HYPH</name>
<evidence type="ECO:0000256" key="1">
    <source>
        <dbReference type="HAMAP-Rule" id="MF_00676"/>
    </source>
</evidence>
<evidence type="ECO:0000313" key="3">
    <source>
        <dbReference type="EMBL" id="REF88105.1"/>
    </source>
</evidence>
<evidence type="ECO:0000256" key="2">
    <source>
        <dbReference type="SAM" id="MobiDB-lite"/>
    </source>
</evidence>
<proteinExistence type="inferred from homology"/>
<dbReference type="OrthoDB" id="9786855at2"/>
<dbReference type="AlphaFoldDB" id="A0A3D9Z0E4"/>
<dbReference type="InterPro" id="IPR005358">
    <property type="entry name" value="Puta_zinc/iron-chelating_dom"/>
</dbReference>
<protein>
    <recommendedName>
        <fullName evidence="1">UPF0260 protein DES32_1746</fullName>
    </recommendedName>
</protein>
<comment type="similarity">
    <text evidence="1">Belongs to the UPF0260 family.</text>
</comment>
<gene>
    <name evidence="3" type="ORF">DES32_1746</name>
</gene>
<reference evidence="3 4" key="1">
    <citation type="submission" date="2018-08" db="EMBL/GenBank/DDBJ databases">
        <title>Genomic Encyclopedia of Type Strains, Phase IV (KMG-IV): sequencing the most valuable type-strain genomes for metagenomic binning, comparative biology and taxonomic classification.</title>
        <authorList>
            <person name="Goeker M."/>
        </authorList>
    </citation>
    <scope>NUCLEOTIDE SEQUENCE [LARGE SCALE GENOMIC DNA]</scope>
    <source>
        <strain evidence="3 4">BW863</strain>
    </source>
</reference>
<evidence type="ECO:0000313" key="4">
    <source>
        <dbReference type="Proteomes" id="UP000256900"/>
    </source>
</evidence>
<keyword evidence="4" id="KW-1185">Reference proteome</keyword>
<dbReference type="HAMAP" id="MF_00676">
    <property type="entry name" value="UPF0260"/>
    <property type="match status" value="1"/>
</dbReference>
<dbReference type="NCBIfam" id="NF003507">
    <property type="entry name" value="PRK05170.2-5"/>
    <property type="match status" value="1"/>
</dbReference>
<sequence length="196" mass="21926">MSHEPRRRGNSMAETPYWDEKPLEALTPAEWESLCDGCGRCCLVKLEDEDTGRIYFTEIACRLLDVTTCRCSDYAHRRRKVRDCLKLTPDLATSLAWLPPTCAYRLRAEGRRLAWWHPLVSGSPETVHEAGISVRGRVSLTETDLKIDDYAGHIVSWPGKSPRGARARPVPGTAAKSAPGKSTRKAPGRPQIQESR</sequence>
<dbReference type="NCBIfam" id="NF003501">
    <property type="entry name" value="PRK05170.1-5"/>
    <property type="match status" value="1"/>
</dbReference>
<dbReference type="PANTHER" id="PTHR37421">
    <property type="entry name" value="UPF0260 PROTEIN YCGN"/>
    <property type="match status" value="1"/>
</dbReference>
<dbReference type="Proteomes" id="UP000256900">
    <property type="component" value="Unassembled WGS sequence"/>
</dbReference>
<dbReference type="Pfam" id="PF03692">
    <property type="entry name" value="CxxCxxCC"/>
    <property type="match status" value="1"/>
</dbReference>